<evidence type="ECO:0000313" key="4">
    <source>
        <dbReference type="Proteomes" id="UP000007350"/>
    </source>
</evidence>
<evidence type="ECO:0000256" key="1">
    <source>
        <dbReference type="SAM" id="MobiDB-lite"/>
    </source>
</evidence>
<dbReference type="InterPro" id="IPR013320">
    <property type="entry name" value="ConA-like_dom_sf"/>
</dbReference>
<sequence>MLQKQLESHSISHFCIGGDSKSGTDNIHVTVSNVLLHNRVLKKNELNPLMKTNAVAAPETEVSAPAGAPQNSHLSQSSDQTANESVVINKAPHDATMSPQKQQSPPEPSKNKNGPSVSRQTSSTDSTGSSTSAAEWEVEEVVPSSVDSASSLPLTAGEGGPQKEVGTDVPSGVDYFESEQGHSSPSVAQPITEQADEAVDATPQREATEDRPQHSTLSDASENVEESSPHSAPLATDEQPVDPEGGKDTNPHTAVGASRGP</sequence>
<evidence type="ECO:0000259" key="2">
    <source>
        <dbReference type="Pfam" id="PF22925"/>
    </source>
</evidence>
<protein>
    <submittedName>
        <fullName evidence="3">Trans-sialidase, putative</fullName>
    </submittedName>
</protein>
<dbReference type="Gene3D" id="2.60.120.200">
    <property type="match status" value="1"/>
</dbReference>
<accession>K2N327</accession>
<gene>
    <name evidence="3" type="ORF">MOQ_007231</name>
</gene>
<feature type="compositionally biased region" description="Low complexity" evidence="1">
    <location>
        <begin position="118"/>
        <end position="151"/>
    </location>
</feature>
<evidence type="ECO:0000313" key="3">
    <source>
        <dbReference type="EMBL" id="EKF29001.1"/>
    </source>
</evidence>
<reference evidence="3 4" key="1">
    <citation type="journal article" date="2012" name="BMC Genomics">
        <title>Comparative genomic analysis of human infective Trypanosoma cruzi lineages with the bat-restricted subspecies T. cruzi marinkellei.</title>
        <authorList>
            <person name="Franzen O."/>
            <person name="Talavera-Lopez C."/>
            <person name="Ochaya S."/>
            <person name="Butler C.E."/>
            <person name="Messenger L.A."/>
            <person name="Lewis M.D."/>
            <person name="Llewellyn M.S."/>
            <person name="Marinkelle C.J."/>
            <person name="Tyler K.M."/>
            <person name="Miles M.A."/>
            <person name="Andersson B."/>
        </authorList>
    </citation>
    <scope>NUCLEOTIDE SEQUENCE [LARGE SCALE GENOMIC DNA]</scope>
    <source>
        <strain evidence="3 4">B7</strain>
    </source>
</reference>
<dbReference type="AlphaFoldDB" id="K2N327"/>
<feature type="domain" description="Trans-sialidase C-terminal" evidence="2">
    <location>
        <begin position="3"/>
        <end position="43"/>
    </location>
</feature>
<feature type="compositionally biased region" description="Polar residues" evidence="1">
    <location>
        <begin position="69"/>
        <end position="86"/>
    </location>
</feature>
<feature type="region of interest" description="Disordered" evidence="1">
    <location>
        <begin position="61"/>
        <end position="261"/>
    </location>
</feature>
<dbReference type="InterPro" id="IPR055239">
    <property type="entry name" value="TS_C"/>
</dbReference>
<dbReference type="Proteomes" id="UP000007350">
    <property type="component" value="Unassembled WGS sequence"/>
</dbReference>
<comment type="caution">
    <text evidence="3">The sequence shown here is derived from an EMBL/GenBank/DDBJ whole genome shotgun (WGS) entry which is preliminary data.</text>
</comment>
<feature type="non-terminal residue" evidence="3">
    <location>
        <position position="261"/>
    </location>
</feature>
<dbReference type="EMBL" id="AHKC01014261">
    <property type="protein sequence ID" value="EKF29001.1"/>
    <property type="molecule type" value="Genomic_DNA"/>
</dbReference>
<name>K2N327_TRYCR</name>
<keyword evidence="4" id="KW-1185">Reference proteome</keyword>
<proteinExistence type="predicted"/>
<organism evidence="3 4">
    <name type="scientific">Trypanosoma cruzi marinkellei</name>
    <dbReference type="NCBI Taxonomy" id="85056"/>
    <lineage>
        <taxon>Eukaryota</taxon>
        <taxon>Discoba</taxon>
        <taxon>Euglenozoa</taxon>
        <taxon>Kinetoplastea</taxon>
        <taxon>Metakinetoplastina</taxon>
        <taxon>Trypanosomatida</taxon>
        <taxon>Trypanosomatidae</taxon>
        <taxon>Trypanosoma</taxon>
        <taxon>Schizotrypanum</taxon>
    </lineage>
</organism>
<dbReference type="Pfam" id="PF22925">
    <property type="entry name" value="TS_C"/>
    <property type="match status" value="1"/>
</dbReference>
<dbReference type="SUPFAM" id="SSF49899">
    <property type="entry name" value="Concanavalin A-like lectins/glucanases"/>
    <property type="match status" value="1"/>
</dbReference>
<feature type="compositionally biased region" description="Polar residues" evidence="1">
    <location>
        <begin position="181"/>
        <end position="192"/>
    </location>
</feature>